<keyword evidence="3 5" id="KW-0862">Zinc</keyword>
<protein>
    <submittedName>
        <fullName evidence="9">Putative secreted metalloprotease</fullName>
    </submittedName>
</protein>
<evidence type="ECO:0000256" key="1">
    <source>
        <dbReference type="ARBA" id="ARBA00022670"/>
    </source>
</evidence>
<reference evidence="9" key="1">
    <citation type="submission" date="2019-12" db="EMBL/GenBank/DDBJ databases">
        <title>The sialotranscriptome of the gopher-tortoise tick, Amblyomma tuberculatum.</title>
        <authorList>
            <person name="Karim S."/>
            <person name="Andersen J."/>
            <person name="Kumar D."/>
            <person name="Adamson S."/>
            <person name="Ennen J."/>
            <person name="Qualis C.P."/>
            <person name="Ribeiro J.M.C."/>
        </authorList>
    </citation>
    <scope>NUCLEOTIDE SEQUENCE</scope>
    <source>
        <strain evidence="9">Removed</strain>
        <tissue evidence="9">Salivary glands</tissue>
    </source>
</reference>
<keyword evidence="5" id="KW-0479">Metal-binding</keyword>
<dbReference type="InterPro" id="IPR024079">
    <property type="entry name" value="MetalloPept_cat_dom_sf"/>
</dbReference>
<feature type="compositionally biased region" description="Low complexity" evidence="6">
    <location>
        <begin position="479"/>
        <end position="499"/>
    </location>
</feature>
<feature type="active site" evidence="5">
    <location>
        <position position="312"/>
    </location>
</feature>
<dbReference type="EMBL" id="GIDH01001809">
    <property type="protein sequence ID" value="NOV53752.1"/>
    <property type="molecule type" value="Transcribed_RNA"/>
</dbReference>
<dbReference type="PROSITE" id="PS50215">
    <property type="entry name" value="ADAM_MEPRO"/>
    <property type="match status" value="1"/>
</dbReference>
<dbReference type="GO" id="GO:0006509">
    <property type="term" value="P:membrane protein ectodomain proteolysis"/>
    <property type="evidence" value="ECO:0007669"/>
    <property type="project" value="TreeGrafter"/>
</dbReference>
<keyword evidence="1 9" id="KW-0645">Protease</keyword>
<dbReference type="Gene3D" id="3.40.1620.60">
    <property type="match status" value="1"/>
</dbReference>
<dbReference type="Pfam" id="PF13688">
    <property type="entry name" value="Reprolysin_5"/>
    <property type="match status" value="1"/>
</dbReference>
<evidence type="ECO:0000256" key="5">
    <source>
        <dbReference type="PROSITE-ProRule" id="PRU00276"/>
    </source>
</evidence>
<dbReference type="GO" id="GO:0004222">
    <property type="term" value="F:metalloendopeptidase activity"/>
    <property type="evidence" value="ECO:0007669"/>
    <property type="project" value="InterPro"/>
</dbReference>
<dbReference type="Gene3D" id="3.40.390.10">
    <property type="entry name" value="Collagenase (Catalytic Domain)"/>
    <property type="match status" value="1"/>
</dbReference>
<dbReference type="InterPro" id="IPR001590">
    <property type="entry name" value="Peptidase_M12B"/>
</dbReference>
<feature type="binding site" evidence="5">
    <location>
        <position position="315"/>
    </location>
    <ligand>
        <name>Zn(2+)</name>
        <dbReference type="ChEBI" id="CHEBI:29105"/>
        <note>catalytic</note>
    </ligand>
</feature>
<dbReference type="SUPFAM" id="SSF55486">
    <property type="entry name" value="Metalloproteases ('zincins'), catalytic domain"/>
    <property type="match status" value="1"/>
</dbReference>
<evidence type="ECO:0000256" key="7">
    <source>
        <dbReference type="SAM" id="SignalP"/>
    </source>
</evidence>
<feature type="region of interest" description="Disordered" evidence="6">
    <location>
        <begin position="478"/>
        <end position="502"/>
    </location>
</feature>
<dbReference type="GO" id="GO:0046872">
    <property type="term" value="F:metal ion binding"/>
    <property type="evidence" value="ECO:0007669"/>
    <property type="project" value="UniProtKB-KW"/>
</dbReference>
<keyword evidence="7" id="KW-0732">Signal</keyword>
<feature type="domain" description="Peptidase M12B" evidence="8">
    <location>
        <begin position="161"/>
        <end position="381"/>
    </location>
</feature>
<feature type="binding site" evidence="5">
    <location>
        <position position="311"/>
    </location>
    <ligand>
        <name>Zn(2+)</name>
        <dbReference type="ChEBI" id="CHEBI:29105"/>
        <note>catalytic</note>
    </ligand>
</feature>
<evidence type="ECO:0000256" key="2">
    <source>
        <dbReference type="ARBA" id="ARBA00022801"/>
    </source>
</evidence>
<evidence type="ECO:0000313" key="9">
    <source>
        <dbReference type="EMBL" id="NOV53752.1"/>
    </source>
</evidence>
<dbReference type="CDD" id="cd04272">
    <property type="entry name" value="ZnMc_salivary_gland_MPs"/>
    <property type="match status" value="1"/>
</dbReference>
<organism evidence="9">
    <name type="scientific">Amblyomma tuberculatum</name>
    <dbReference type="NCBI Taxonomy" id="48802"/>
    <lineage>
        <taxon>Eukaryota</taxon>
        <taxon>Metazoa</taxon>
        <taxon>Ecdysozoa</taxon>
        <taxon>Arthropoda</taxon>
        <taxon>Chelicerata</taxon>
        <taxon>Arachnida</taxon>
        <taxon>Acari</taxon>
        <taxon>Parasitiformes</taxon>
        <taxon>Ixodida</taxon>
        <taxon>Ixodoidea</taxon>
        <taxon>Ixodidae</taxon>
        <taxon>Amblyomminae</taxon>
        <taxon>Amblyomma</taxon>
    </lineage>
</organism>
<feature type="chain" id="PRO_5026811941" evidence="7">
    <location>
        <begin position="22"/>
        <end position="538"/>
    </location>
</feature>
<evidence type="ECO:0000256" key="3">
    <source>
        <dbReference type="ARBA" id="ARBA00022833"/>
    </source>
</evidence>
<name>A0A6M2E5Q3_9ACAR</name>
<feature type="binding site" evidence="5">
    <location>
        <position position="321"/>
    </location>
    <ligand>
        <name>Zn(2+)</name>
        <dbReference type="ChEBI" id="CHEBI:29105"/>
        <note>catalytic</note>
    </ligand>
</feature>
<dbReference type="PANTHER" id="PTHR11905">
    <property type="entry name" value="ADAM A DISINTEGRIN AND METALLOPROTEASE DOMAIN"/>
    <property type="match status" value="1"/>
</dbReference>
<keyword evidence="4 9" id="KW-0482">Metalloprotease</keyword>
<dbReference type="PANTHER" id="PTHR11905:SF159">
    <property type="entry name" value="ADAM METALLOPROTEASE"/>
    <property type="match status" value="1"/>
</dbReference>
<keyword evidence="2" id="KW-0378">Hydrolase</keyword>
<feature type="signal peptide" evidence="7">
    <location>
        <begin position="1"/>
        <end position="21"/>
    </location>
</feature>
<sequence length="538" mass="60103">MDFSTMKFAGLLVLLVAHVKGSPKPKLVYPRLLEERSSDGRMVMHVHDHLTLNLRKASVAAPALRVLTEENGRPVTLFYNGEDIDRDLYEDEDKISSLVVTRNEYGLHIKGLVDPHAIYEIEQDEMLDKTLTHNEEHAKAVISERWYRGRQPEATKVPDSVTVEIFFISDSHHHGRFSTNLELLSYLCVMINSVNLRFGAAVAPRVKFMVMGVDKSKNESYAVFSKQGDKYLFDEDTLGNLKYYIYQRKDEYGHPDAVYLITGRDVYTIINGKASVNGLGIGYVASVCTYSKVALGEDRPGLYTGTHTLTHELGHVMGAQHDGDGPTSSGHPGARQCPWDDGHIMSYLNKGPSHHQFSWCSLTQIQYVIRRAGETCWKVTSSGYVVEDKYPGSVVPSVAFCRDAIGDNQAIIVNITISELTCKVRCSYYKLLKWDSGYGHKITRRIYYDQNVDALDYMACGDTKVCIQGVCVSKPDAASETTTTDSQGDTTEAPTEAPTTTPPVTGPDCRCYCNSTTSARTTVRPYYKWTRNPGYRSG</sequence>
<dbReference type="AlphaFoldDB" id="A0A6M2E5Q3"/>
<dbReference type="InterPro" id="IPR034030">
    <property type="entry name" value="ZnMc_salivary_gland_MPs"/>
</dbReference>
<evidence type="ECO:0000256" key="4">
    <source>
        <dbReference type="ARBA" id="ARBA00023049"/>
    </source>
</evidence>
<evidence type="ECO:0000259" key="8">
    <source>
        <dbReference type="PROSITE" id="PS50215"/>
    </source>
</evidence>
<accession>A0A6M2E5Q3</accession>
<evidence type="ECO:0000256" key="6">
    <source>
        <dbReference type="SAM" id="MobiDB-lite"/>
    </source>
</evidence>
<proteinExistence type="predicted"/>
<comment type="caution">
    <text evidence="5">Lacks conserved residue(s) required for the propagation of feature annotation.</text>
</comment>